<feature type="compositionally biased region" description="Basic residues" evidence="7">
    <location>
        <begin position="148"/>
        <end position="162"/>
    </location>
</feature>
<evidence type="ECO:0000256" key="1">
    <source>
        <dbReference type="ARBA" id="ARBA00004496"/>
    </source>
</evidence>
<dbReference type="AlphaFoldDB" id="A0A8T0WM36"/>
<dbReference type="Proteomes" id="UP000823388">
    <property type="component" value="Chromosome 1N"/>
</dbReference>
<evidence type="ECO:0000256" key="4">
    <source>
        <dbReference type="ARBA" id="ARBA00022982"/>
    </source>
</evidence>
<evidence type="ECO:0000256" key="6">
    <source>
        <dbReference type="ARBA" id="ARBA00023284"/>
    </source>
</evidence>
<evidence type="ECO:0000256" key="3">
    <source>
        <dbReference type="ARBA" id="ARBA00022490"/>
    </source>
</evidence>
<keyword evidence="5" id="KW-1015">Disulfide bond</keyword>
<evidence type="ECO:0008006" key="10">
    <source>
        <dbReference type="Google" id="ProtNLM"/>
    </source>
</evidence>
<dbReference type="InterPro" id="IPR050620">
    <property type="entry name" value="Thioredoxin_H-type-like"/>
</dbReference>
<gene>
    <name evidence="8" type="ORF">PVAP13_1NG190400</name>
</gene>
<reference evidence="8" key="1">
    <citation type="submission" date="2020-05" db="EMBL/GenBank/DDBJ databases">
        <title>WGS assembly of Panicum virgatum.</title>
        <authorList>
            <person name="Lovell J.T."/>
            <person name="Jenkins J."/>
            <person name="Shu S."/>
            <person name="Juenger T.E."/>
            <person name="Schmutz J."/>
        </authorList>
    </citation>
    <scope>NUCLEOTIDE SEQUENCE</scope>
    <source>
        <strain evidence="8">AP13</strain>
    </source>
</reference>
<dbReference type="Gene3D" id="3.40.30.10">
    <property type="entry name" value="Glutaredoxin"/>
    <property type="match status" value="1"/>
</dbReference>
<evidence type="ECO:0000256" key="7">
    <source>
        <dbReference type="SAM" id="MobiDB-lite"/>
    </source>
</evidence>
<dbReference type="EMBL" id="CM029038">
    <property type="protein sequence ID" value="KAG2650082.1"/>
    <property type="molecule type" value="Genomic_DNA"/>
</dbReference>
<protein>
    <recommendedName>
        <fullName evidence="10">Thioredoxin domain-containing protein</fullName>
    </recommendedName>
</protein>
<keyword evidence="6" id="KW-0676">Redox-active center</keyword>
<name>A0A8T0WM36_PANVG</name>
<keyword evidence="2" id="KW-0813">Transport</keyword>
<evidence type="ECO:0000256" key="5">
    <source>
        <dbReference type="ARBA" id="ARBA00023157"/>
    </source>
</evidence>
<dbReference type="InterPro" id="IPR036249">
    <property type="entry name" value="Thioredoxin-like_sf"/>
</dbReference>
<proteinExistence type="predicted"/>
<sequence length="162" mass="18679">MAMMVGGPPPAGNDTIESHNVLPIGTAQELQARKNDNRNKELFVYGFTSKDYQQPSRIMSREFRKLSVDTKFKDAAAFFEMDVDNFQDLAQQYKLDVYPAFLLLNPKDTDKEVGARVTGIDPWKLRSSIQDALNQLRAPPVRQPDPPRRRRRRRSYGMHLVR</sequence>
<accession>A0A8T0WM36</accession>
<dbReference type="PANTHER" id="PTHR10438">
    <property type="entry name" value="THIOREDOXIN"/>
    <property type="match status" value="1"/>
</dbReference>
<comment type="caution">
    <text evidence="8">The sequence shown here is derived from an EMBL/GenBank/DDBJ whole genome shotgun (WGS) entry which is preliminary data.</text>
</comment>
<comment type="subcellular location">
    <subcellularLocation>
        <location evidence="1">Cytoplasm</location>
    </subcellularLocation>
</comment>
<dbReference type="CDD" id="cd02947">
    <property type="entry name" value="TRX_family"/>
    <property type="match status" value="1"/>
</dbReference>
<feature type="region of interest" description="Disordered" evidence="7">
    <location>
        <begin position="137"/>
        <end position="162"/>
    </location>
</feature>
<dbReference type="SUPFAM" id="SSF52833">
    <property type="entry name" value="Thioredoxin-like"/>
    <property type="match status" value="1"/>
</dbReference>
<dbReference type="GO" id="GO:0005737">
    <property type="term" value="C:cytoplasm"/>
    <property type="evidence" value="ECO:0007669"/>
    <property type="project" value="UniProtKB-SubCell"/>
</dbReference>
<organism evidence="8 9">
    <name type="scientific">Panicum virgatum</name>
    <name type="common">Blackwell switchgrass</name>
    <dbReference type="NCBI Taxonomy" id="38727"/>
    <lineage>
        <taxon>Eukaryota</taxon>
        <taxon>Viridiplantae</taxon>
        <taxon>Streptophyta</taxon>
        <taxon>Embryophyta</taxon>
        <taxon>Tracheophyta</taxon>
        <taxon>Spermatophyta</taxon>
        <taxon>Magnoliopsida</taxon>
        <taxon>Liliopsida</taxon>
        <taxon>Poales</taxon>
        <taxon>Poaceae</taxon>
        <taxon>PACMAD clade</taxon>
        <taxon>Panicoideae</taxon>
        <taxon>Panicodae</taxon>
        <taxon>Paniceae</taxon>
        <taxon>Panicinae</taxon>
        <taxon>Panicum</taxon>
        <taxon>Panicum sect. Hiantes</taxon>
    </lineage>
</organism>
<dbReference type="PANTHER" id="PTHR10438:SF453">
    <property type="entry name" value="THIOREDOXIN H4-RELATED"/>
    <property type="match status" value="1"/>
</dbReference>
<keyword evidence="3" id="KW-0963">Cytoplasm</keyword>
<evidence type="ECO:0000313" key="9">
    <source>
        <dbReference type="Proteomes" id="UP000823388"/>
    </source>
</evidence>
<evidence type="ECO:0000256" key="2">
    <source>
        <dbReference type="ARBA" id="ARBA00022448"/>
    </source>
</evidence>
<evidence type="ECO:0000313" key="8">
    <source>
        <dbReference type="EMBL" id="KAG2650082.1"/>
    </source>
</evidence>
<keyword evidence="4" id="KW-0249">Electron transport</keyword>
<keyword evidence="9" id="KW-1185">Reference proteome</keyword>